<dbReference type="GO" id="GO:0005524">
    <property type="term" value="F:ATP binding"/>
    <property type="evidence" value="ECO:0007669"/>
    <property type="project" value="UniProtKB-UniRule"/>
</dbReference>
<dbReference type="AlphaFoldDB" id="A0AAY4CB91"/>
<dbReference type="PROSITE" id="PS50011">
    <property type="entry name" value="PROTEIN_KINASE_DOM"/>
    <property type="match status" value="1"/>
</dbReference>
<reference evidence="12" key="2">
    <citation type="submission" date="2025-08" db="UniProtKB">
        <authorList>
            <consortium name="Ensembl"/>
        </authorList>
    </citation>
    <scope>IDENTIFICATION</scope>
</reference>
<evidence type="ECO:0000256" key="3">
    <source>
        <dbReference type="ARBA" id="ARBA00022679"/>
    </source>
</evidence>
<evidence type="ECO:0000256" key="2">
    <source>
        <dbReference type="ARBA" id="ARBA00022527"/>
    </source>
</evidence>
<reference evidence="12 13" key="1">
    <citation type="submission" date="2020-06" db="EMBL/GenBank/DDBJ databases">
        <authorList>
            <consortium name="Wellcome Sanger Institute Data Sharing"/>
        </authorList>
    </citation>
    <scope>NUCLEOTIDE SEQUENCE [LARGE SCALE GENOMIC DNA]</scope>
</reference>
<comment type="catalytic activity">
    <reaction evidence="9">
        <text>L-seryl-[protein] + ATP = O-phospho-L-seryl-[protein] + ADP + H(+)</text>
        <dbReference type="Rhea" id="RHEA:17989"/>
        <dbReference type="Rhea" id="RHEA-COMP:9863"/>
        <dbReference type="Rhea" id="RHEA-COMP:11604"/>
        <dbReference type="ChEBI" id="CHEBI:15378"/>
        <dbReference type="ChEBI" id="CHEBI:29999"/>
        <dbReference type="ChEBI" id="CHEBI:30616"/>
        <dbReference type="ChEBI" id="CHEBI:83421"/>
        <dbReference type="ChEBI" id="CHEBI:456216"/>
        <dbReference type="EC" id="2.7.11.24"/>
    </reaction>
</comment>
<name>A0AAY4CB91_9TELE</name>
<evidence type="ECO:0000256" key="7">
    <source>
        <dbReference type="ARBA" id="ARBA00039797"/>
    </source>
</evidence>
<evidence type="ECO:0000256" key="6">
    <source>
        <dbReference type="ARBA" id="ARBA00022840"/>
    </source>
</evidence>
<dbReference type="InterPro" id="IPR003527">
    <property type="entry name" value="MAP_kinase_CS"/>
</dbReference>
<evidence type="ECO:0000256" key="8">
    <source>
        <dbReference type="ARBA" id="ARBA00047592"/>
    </source>
</evidence>
<comment type="catalytic activity">
    <reaction evidence="8">
        <text>L-threonyl-[protein] + ATP = O-phospho-L-threonyl-[protein] + ADP + H(+)</text>
        <dbReference type="Rhea" id="RHEA:46608"/>
        <dbReference type="Rhea" id="RHEA-COMP:11060"/>
        <dbReference type="Rhea" id="RHEA-COMP:11605"/>
        <dbReference type="ChEBI" id="CHEBI:15378"/>
        <dbReference type="ChEBI" id="CHEBI:30013"/>
        <dbReference type="ChEBI" id="CHEBI:30616"/>
        <dbReference type="ChEBI" id="CHEBI:61977"/>
        <dbReference type="ChEBI" id="CHEBI:456216"/>
        <dbReference type="EC" id="2.7.11.24"/>
    </reaction>
</comment>
<gene>
    <name evidence="12" type="primary">MAPK15</name>
</gene>
<evidence type="ECO:0000256" key="5">
    <source>
        <dbReference type="ARBA" id="ARBA00022777"/>
    </source>
</evidence>
<keyword evidence="2" id="KW-0723">Serine/threonine-protein kinase</keyword>
<evidence type="ECO:0000313" key="12">
    <source>
        <dbReference type="Ensembl" id="ENSDCDP00010030009.1"/>
    </source>
</evidence>
<keyword evidence="13" id="KW-1185">Reference proteome</keyword>
<dbReference type="SUPFAM" id="SSF56112">
    <property type="entry name" value="Protein kinase-like (PK-like)"/>
    <property type="match status" value="1"/>
</dbReference>
<evidence type="ECO:0000256" key="4">
    <source>
        <dbReference type="ARBA" id="ARBA00022741"/>
    </source>
</evidence>
<evidence type="ECO:0000256" key="10">
    <source>
        <dbReference type="PROSITE-ProRule" id="PRU10141"/>
    </source>
</evidence>
<reference evidence="12" key="3">
    <citation type="submission" date="2025-09" db="UniProtKB">
        <authorList>
            <consortium name="Ensembl"/>
        </authorList>
    </citation>
    <scope>IDENTIFICATION</scope>
</reference>
<proteinExistence type="predicted"/>
<dbReference type="FunFam" id="3.30.200.20:FF:000166">
    <property type="entry name" value="Mitogen-activated protein kinase"/>
    <property type="match status" value="1"/>
</dbReference>
<dbReference type="Gene3D" id="1.10.510.10">
    <property type="entry name" value="Transferase(Phosphotransferase) domain 1"/>
    <property type="match status" value="1"/>
</dbReference>
<dbReference type="EC" id="2.7.11.24" evidence="1"/>
<dbReference type="Gene3D" id="3.30.200.20">
    <property type="entry name" value="Phosphorylase Kinase, domain 1"/>
    <property type="match status" value="1"/>
</dbReference>
<evidence type="ECO:0000256" key="9">
    <source>
        <dbReference type="ARBA" id="ARBA00048312"/>
    </source>
</evidence>
<dbReference type="InterPro" id="IPR050117">
    <property type="entry name" value="MAPK"/>
</dbReference>
<feature type="domain" description="Protein kinase" evidence="11">
    <location>
        <begin position="14"/>
        <end position="303"/>
    </location>
</feature>
<dbReference type="Pfam" id="PF00069">
    <property type="entry name" value="Pkinase"/>
    <property type="match status" value="1"/>
</dbReference>
<dbReference type="PROSITE" id="PS00107">
    <property type="entry name" value="PROTEIN_KINASE_ATP"/>
    <property type="match status" value="1"/>
</dbReference>
<evidence type="ECO:0000259" key="11">
    <source>
        <dbReference type="PROSITE" id="PS50011"/>
    </source>
</evidence>
<keyword evidence="3" id="KW-0808">Transferase</keyword>
<dbReference type="PANTHER" id="PTHR24055">
    <property type="entry name" value="MITOGEN-ACTIVATED PROTEIN KINASE"/>
    <property type="match status" value="1"/>
</dbReference>
<sequence>WSVMEVEDHISLRYEIKRRLGKGAYGIVWKAVDRTTGETVAVKKIFDAFRNKTDAQRTFREIMFLQEFGAHPNIIKLLNVIKAQNDKDIYLVFEYMDTDLHAVIKKANILKDVHKRYILYQLLKATRYLHSGNVIHRDQKPSNILLDTDCFVKLCDFGLARSLFQMYEDAGNPALTEYVATRWYRAPEILLGSNRYTKGVDMWSIGCILGEMLLGKPLFPGTSTINQIEQILRAIPHPTPEDVLSIESEYGASVIQRMMPQVTLDKLLPSSASADGLDLLKKLLVFNPEKRLTADQALKHPYVSKFYNLASEPSLDFDVILPVDDDVQLSVTQYRNKLYQVHLAHTRGNQFPARGCSAPMGHTRSFSFTLSQPLNNLLIRKDEPAVPSGISVTSAHLNQRLLPRQQLRFSKKVFQSNCNVGTAGDARAKLGSYSQAYGTINKTELENLLRGCHQH</sequence>
<organism evidence="12 13">
    <name type="scientific">Denticeps clupeoides</name>
    <name type="common">denticle herring</name>
    <dbReference type="NCBI Taxonomy" id="299321"/>
    <lineage>
        <taxon>Eukaryota</taxon>
        <taxon>Metazoa</taxon>
        <taxon>Chordata</taxon>
        <taxon>Craniata</taxon>
        <taxon>Vertebrata</taxon>
        <taxon>Euteleostomi</taxon>
        <taxon>Actinopterygii</taxon>
        <taxon>Neopterygii</taxon>
        <taxon>Teleostei</taxon>
        <taxon>Clupei</taxon>
        <taxon>Clupeiformes</taxon>
        <taxon>Denticipitoidei</taxon>
        <taxon>Denticipitidae</taxon>
        <taxon>Denticeps</taxon>
    </lineage>
</organism>
<dbReference type="GO" id="GO:0004707">
    <property type="term" value="F:MAP kinase activity"/>
    <property type="evidence" value="ECO:0007669"/>
    <property type="project" value="UniProtKB-EC"/>
</dbReference>
<keyword evidence="4 10" id="KW-0547">Nucleotide-binding</keyword>
<feature type="binding site" evidence="10">
    <location>
        <position position="44"/>
    </location>
    <ligand>
        <name>ATP</name>
        <dbReference type="ChEBI" id="CHEBI:30616"/>
    </ligand>
</feature>
<dbReference type="InterPro" id="IPR011009">
    <property type="entry name" value="Kinase-like_dom_sf"/>
</dbReference>
<evidence type="ECO:0000313" key="13">
    <source>
        <dbReference type="Proteomes" id="UP000694580"/>
    </source>
</evidence>
<evidence type="ECO:0000256" key="1">
    <source>
        <dbReference type="ARBA" id="ARBA00012411"/>
    </source>
</evidence>
<protein>
    <recommendedName>
        <fullName evidence="7">Mitogen-activated protein kinase 15</fullName>
        <ecNumber evidence="1">2.7.11.24</ecNumber>
    </recommendedName>
</protein>
<dbReference type="Ensembl" id="ENSDCDT00010037285.1">
    <property type="protein sequence ID" value="ENSDCDP00010030009.1"/>
    <property type="gene ID" value="ENSDCDG00010019138.1"/>
</dbReference>
<keyword evidence="5" id="KW-0418">Kinase</keyword>
<keyword evidence="6 10" id="KW-0067">ATP-binding</keyword>
<dbReference type="InterPro" id="IPR000719">
    <property type="entry name" value="Prot_kinase_dom"/>
</dbReference>
<dbReference type="Proteomes" id="UP000694580">
    <property type="component" value="Chromosome 20"/>
</dbReference>
<dbReference type="GeneTree" id="ENSGT00940000159758"/>
<accession>A0AAY4CB91</accession>
<dbReference type="CDD" id="cd07852">
    <property type="entry name" value="STKc_MAPK15-like"/>
    <property type="match status" value="1"/>
</dbReference>
<dbReference type="InterPro" id="IPR017441">
    <property type="entry name" value="Protein_kinase_ATP_BS"/>
</dbReference>
<dbReference type="FunFam" id="1.10.510.10:FF:000238">
    <property type="entry name" value="Mitogen-activated protein kinase"/>
    <property type="match status" value="1"/>
</dbReference>
<dbReference type="PROSITE" id="PS01351">
    <property type="entry name" value="MAPK"/>
    <property type="match status" value="1"/>
</dbReference>